<feature type="domain" description="4Fe-4S ferredoxin-type" evidence="1">
    <location>
        <begin position="334"/>
        <end position="364"/>
    </location>
</feature>
<dbReference type="EMBL" id="CP000559">
    <property type="protein sequence ID" value="ABN06574.1"/>
    <property type="molecule type" value="Genomic_DNA"/>
</dbReference>
<dbReference type="KEGG" id="mla:Mlab_0398"/>
<dbReference type="PIRSF" id="PIRSF005658">
    <property type="entry name" value="FwdF"/>
    <property type="match status" value="1"/>
</dbReference>
<accession>A2SQG8</accession>
<dbReference type="Proteomes" id="UP000000365">
    <property type="component" value="Chromosome"/>
</dbReference>
<dbReference type="InterPro" id="IPR017896">
    <property type="entry name" value="4Fe4S_Fe-S-bd"/>
</dbReference>
<dbReference type="GO" id="GO:0016491">
    <property type="term" value="F:oxidoreductase activity"/>
    <property type="evidence" value="ECO:0007669"/>
    <property type="project" value="UniProtKB-KW"/>
</dbReference>
<keyword evidence="2" id="KW-0560">Oxidoreductase</keyword>
<protein>
    <submittedName>
        <fullName evidence="2">4Fe-4S ferredoxin, iron-sulfur binding domain protein</fullName>
        <ecNumber evidence="2">1.2.99.5</ecNumber>
    </submittedName>
</protein>
<dbReference type="STRING" id="410358.Mlab_0398"/>
<dbReference type="Gene3D" id="3.30.70.20">
    <property type="match status" value="3"/>
</dbReference>
<dbReference type="InterPro" id="IPR017900">
    <property type="entry name" value="4Fe4S_Fe_S_CS"/>
</dbReference>
<dbReference type="EC" id="1.2.99.5" evidence="2"/>
<feature type="domain" description="4Fe-4S ferredoxin-type" evidence="1">
    <location>
        <begin position="114"/>
        <end position="143"/>
    </location>
</feature>
<gene>
    <name evidence="2" type="ordered locus">Mlab_0398</name>
</gene>
<evidence type="ECO:0000259" key="1">
    <source>
        <dbReference type="PROSITE" id="PS51379"/>
    </source>
</evidence>
<feature type="domain" description="4Fe-4S ferredoxin-type" evidence="1">
    <location>
        <begin position="257"/>
        <end position="286"/>
    </location>
</feature>
<dbReference type="PROSITE" id="PS00198">
    <property type="entry name" value="4FE4S_FER_1"/>
    <property type="match status" value="4"/>
</dbReference>
<dbReference type="Gene3D" id="3.30.70.3270">
    <property type="match status" value="1"/>
</dbReference>
<sequence>MTINTLYPKYSKKRDNDANMVMEQRLLKSVSQLILDTSRCVGCGICLDSCPKDAIVLQNAGVLKGEGAISVDPVKCSYCGICAILCPLRAVKVTVNGEKTLAILDNEGFPQYDFTTSIDEKKCKRCTVCSEVCPEGAIIRDIPIYEGQDPAGAQRHTALTADITMVICLHKCTVCGVCASLCPALSVERDPFTAEKMCFGPIGCPAEKSGIKCNSQSGQIKWEKSLCDACGVCMAACPEEAILEVTRKLKKDPILPGKVTINKENCVTCSWCEKTCPYDAVEVTKFFEGELVIDAEKCPEGCSTCVEICPCHAIFMAAPAGTKGGKKAKKGKKLQLSINQDLCILCGACVNACHGENALTLHRTHINVKGTETDMFKDIAKRLCEKKISSGIDNTADISDVKE</sequence>
<feature type="domain" description="4Fe-4S ferredoxin-type" evidence="1">
    <location>
        <begin position="218"/>
        <end position="248"/>
    </location>
</feature>
<dbReference type="PANTHER" id="PTHR43193:SF2">
    <property type="entry name" value="POLYFERREDOXIN PROTEIN FWDF"/>
    <property type="match status" value="1"/>
</dbReference>
<proteinExistence type="predicted"/>
<dbReference type="AlphaFoldDB" id="A2SQG8"/>
<dbReference type="PANTHER" id="PTHR43193">
    <property type="match status" value="1"/>
</dbReference>
<name>A2SQG8_METLZ</name>
<feature type="domain" description="4Fe-4S ferredoxin-type" evidence="1">
    <location>
        <begin position="289"/>
        <end position="319"/>
    </location>
</feature>
<evidence type="ECO:0000313" key="2">
    <source>
        <dbReference type="EMBL" id="ABN06574.1"/>
    </source>
</evidence>
<dbReference type="eggNOG" id="arCOG02180">
    <property type="taxonomic scope" value="Archaea"/>
</dbReference>
<feature type="domain" description="4Fe-4S ferredoxin-type" evidence="1">
    <location>
        <begin position="67"/>
        <end position="96"/>
    </location>
</feature>
<reference evidence="2 3" key="1">
    <citation type="journal article" date="2009" name="Stand. Genomic Sci.">
        <title>Complete genome sequence of Methanocorpusculum labreanum type strain Z.</title>
        <authorList>
            <person name="Anderson I.J."/>
            <person name="Sieprawska-Lupa M."/>
            <person name="Goltsman E."/>
            <person name="Lapidus A."/>
            <person name="Copeland A."/>
            <person name="Glavina Del Rio T."/>
            <person name="Tice H."/>
            <person name="Dalin E."/>
            <person name="Barry K."/>
            <person name="Pitluck S."/>
            <person name="Hauser L."/>
            <person name="Land M."/>
            <person name="Lucas S."/>
            <person name="Richardson P."/>
            <person name="Whitman W.B."/>
            <person name="Kyrpides N.C."/>
        </authorList>
    </citation>
    <scope>NUCLEOTIDE SEQUENCE [LARGE SCALE GENOMIC DNA]</scope>
    <source>
        <strain evidence="3">ATCC 43576 / DSM 4855 / Z</strain>
    </source>
</reference>
<dbReference type="PROSITE" id="PS51379">
    <property type="entry name" value="4FE4S_FER_2"/>
    <property type="match status" value="8"/>
</dbReference>
<dbReference type="Pfam" id="PF00037">
    <property type="entry name" value="Fer4"/>
    <property type="match status" value="1"/>
</dbReference>
<dbReference type="SUPFAM" id="SSF54862">
    <property type="entry name" value="4Fe-4S ferredoxins"/>
    <property type="match status" value="2"/>
</dbReference>
<dbReference type="InterPro" id="IPR052977">
    <property type="entry name" value="Polyferredoxin-like_ET"/>
</dbReference>
<dbReference type="HOGENOM" id="CLU_050974_0_0_2"/>
<feature type="domain" description="4Fe-4S ferredoxin-type" evidence="1">
    <location>
        <begin position="31"/>
        <end position="60"/>
    </location>
</feature>
<feature type="domain" description="4Fe-4S ferredoxin-type" evidence="1">
    <location>
        <begin position="163"/>
        <end position="192"/>
    </location>
</feature>
<keyword evidence="3" id="KW-1185">Reference proteome</keyword>
<evidence type="ECO:0000313" key="3">
    <source>
        <dbReference type="Proteomes" id="UP000000365"/>
    </source>
</evidence>
<organism evidence="2 3">
    <name type="scientific">Methanocorpusculum labreanum (strain ATCC 43576 / DSM 4855 / Z)</name>
    <dbReference type="NCBI Taxonomy" id="410358"/>
    <lineage>
        <taxon>Archaea</taxon>
        <taxon>Methanobacteriati</taxon>
        <taxon>Methanobacteriota</taxon>
        <taxon>Stenosarchaea group</taxon>
        <taxon>Methanomicrobia</taxon>
        <taxon>Methanomicrobiales</taxon>
        <taxon>Methanocorpusculaceae</taxon>
        <taxon>Methanocorpusculum</taxon>
    </lineage>
</organism>
<dbReference type="InterPro" id="IPR043256">
    <property type="entry name" value="MvhB-like"/>
</dbReference>
<dbReference type="Pfam" id="PF12838">
    <property type="entry name" value="Fer4_7"/>
    <property type="match status" value="3"/>
</dbReference>
<dbReference type="OrthoDB" id="23833at2157"/>